<evidence type="ECO:0000313" key="3">
    <source>
        <dbReference type="EMBL" id="VDN48239.1"/>
    </source>
</evidence>
<sequence>MKKIIGVISLLIVFTLTIGTVSAETQTRYTEKAQQLNDLGLFAGTDSGFELDRSPKRVESAVMLIRLLGVETDVKAGTFSHPFNDVPSWASNYIGYMYENGLTKGISATEFGSNQLTDARGYSTFVLRSLGYDDSNGDFAWATSIDTAVENGLLAAEEKTRLVDDQFLRDDMVNFSSNALELKLKNSNTTLLESLVEKGAVIVVKEEVSVEEVFTKETEIVTRDYDYFIQMINKATEITDGYAYIIEDTPWGTSHKFYDTSEQLETLNVKYMDLTGYKNPSKEELASYFVRAEENGWPLARQGYSLVAGIQNGGDEDNQIATFFDEDKNLVAYAVLSNEVDDSRIKALYVEGVVSVEDQESYEEGSIQTFEENGYYASYTVRIKKDGKVLYKADSGFYIENNEQIDGGYDNESNMLSDGRLKVGVYLGKIFIPDTTYEVSISSNYDLNVNVK</sequence>
<evidence type="ECO:0000256" key="1">
    <source>
        <dbReference type="ARBA" id="ARBA00022737"/>
    </source>
</evidence>
<gene>
    <name evidence="3" type="ORF">PATL70BA_2346</name>
</gene>
<dbReference type="InterPro" id="IPR001119">
    <property type="entry name" value="SLH_dom"/>
</dbReference>
<dbReference type="Pfam" id="PF00395">
    <property type="entry name" value="SLH"/>
    <property type="match status" value="1"/>
</dbReference>
<name>A0A3P7S835_9FIRM</name>
<feature type="domain" description="SLH" evidence="2">
    <location>
        <begin position="82"/>
        <end position="112"/>
    </location>
</feature>
<dbReference type="Proteomes" id="UP000279029">
    <property type="component" value="Chromosome"/>
</dbReference>
<evidence type="ECO:0000313" key="4">
    <source>
        <dbReference type="Proteomes" id="UP000279029"/>
    </source>
</evidence>
<evidence type="ECO:0000259" key="2">
    <source>
        <dbReference type="Pfam" id="PF00395"/>
    </source>
</evidence>
<proteinExistence type="predicted"/>
<dbReference type="OrthoDB" id="1862659at2"/>
<dbReference type="AlphaFoldDB" id="A0A3P7S835"/>
<reference evidence="3 4" key="1">
    <citation type="submission" date="2018-09" db="EMBL/GenBank/DDBJ databases">
        <authorList>
            <person name="Postec A."/>
        </authorList>
    </citation>
    <scope>NUCLEOTIDE SEQUENCE [LARGE SCALE GENOMIC DNA]</scope>
    <source>
        <strain evidence="3">70B-A</strain>
    </source>
</reference>
<dbReference type="EMBL" id="LR130778">
    <property type="protein sequence ID" value="VDN48239.1"/>
    <property type="molecule type" value="Genomic_DNA"/>
</dbReference>
<keyword evidence="4" id="KW-1185">Reference proteome</keyword>
<keyword evidence="1" id="KW-0677">Repeat</keyword>
<accession>A0A3P7S835</accession>
<dbReference type="KEGG" id="cbar:PATL70BA_2346"/>
<dbReference type="RefSeq" id="WP_125137407.1">
    <property type="nucleotide sequence ID" value="NZ_LR130778.1"/>
</dbReference>
<protein>
    <recommendedName>
        <fullName evidence="2">SLH domain-containing protein</fullName>
    </recommendedName>
</protein>
<organism evidence="3 4">
    <name type="scientific">Petrocella atlantisensis</name>
    <dbReference type="NCBI Taxonomy" id="2173034"/>
    <lineage>
        <taxon>Bacteria</taxon>
        <taxon>Bacillati</taxon>
        <taxon>Bacillota</taxon>
        <taxon>Clostridia</taxon>
        <taxon>Lachnospirales</taxon>
        <taxon>Vallitaleaceae</taxon>
        <taxon>Petrocella</taxon>
    </lineage>
</organism>